<feature type="region of interest" description="Disordered" evidence="19">
    <location>
        <begin position="499"/>
        <end position="670"/>
    </location>
</feature>
<comment type="catalytic activity">
    <reaction evidence="8">
        <text>L-aspartyl-L-lysine(out) = L-aspartyl-L-lysine(in)</text>
        <dbReference type="Rhea" id="RHEA:79411"/>
        <dbReference type="ChEBI" id="CHEBI:229953"/>
    </reaction>
</comment>
<comment type="subcellular location">
    <subcellularLocation>
        <location evidence="1">Membrane</location>
        <topology evidence="1">Multi-pass membrane protein</topology>
    </subcellularLocation>
</comment>
<feature type="compositionally biased region" description="Basic residues" evidence="19">
    <location>
        <begin position="504"/>
        <end position="516"/>
    </location>
</feature>
<feature type="transmembrane region" description="Helical" evidence="20">
    <location>
        <begin position="88"/>
        <end position="110"/>
    </location>
</feature>
<evidence type="ECO:0000256" key="8">
    <source>
        <dbReference type="ARBA" id="ARBA00044898"/>
    </source>
</evidence>
<feature type="transmembrane region" description="Helical" evidence="20">
    <location>
        <begin position="174"/>
        <end position="197"/>
    </location>
</feature>
<evidence type="ECO:0000256" key="6">
    <source>
        <dbReference type="ARBA" id="ARBA00044891"/>
    </source>
</evidence>
<feature type="transmembrane region" description="Helical" evidence="20">
    <location>
        <begin position="47"/>
        <end position="68"/>
    </location>
</feature>
<dbReference type="GO" id="GO:0022857">
    <property type="term" value="F:transmembrane transporter activity"/>
    <property type="evidence" value="ECO:0007669"/>
    <property type="project" value="InterPro"/>
</dbReference>
<proteinExistence type="predicted"/>
<keyword evidence="22" id="KW-1185">Reference proteome</keyword>
<dbReference type="SUPFAM" id="SSF103473">
    <property type="entry name" value="MFS general substrate transporter"/>
    <property type="match status" value="1"/>
</dbReference>
<evidence type="ECO:0000256" key="2">
    <source>
        <dbReference type="ARBA" id="ARBA00044876"/>
    </source>
</evidence>
<evidence type="ECO:0000256" key="18">
    <source>
        <dbReference type="ARBA" id="ARBA00046376"/>
    </source>
</evidence>
<dbReference type="InterPro" id="IPR011701">
    <property type="entry name" value="MFS"/>
</dbReference>
<evidence type="ECO:0000256" key="20">
    <source>
        <dbReference type="SAM" id="Phobius"/>
    </source>
</evidence>
<feature type="transmembrane region" description="Helical" evidence="20">
    <location>
        <begin position="117"/>
        <end position="136"/>
    </location>
</feature>
<sequence>MSSGTRPAQSLLSTSRNLIERETRYGSSRNRLSSEYQSTGFGARAHLVRALALLCACSLSIGSHYASYILGPLKTRLSREMGTSNTEFSLLIAAFSLNSTWTPLVGGVLAGYLGTTVTSILATGLIFFGQTILLLGDAVESVRLMTFGMFIFGLGVSPLAVIQESIIVRFFKNHGLGLSMALGLVVGKASSFIAARTSYPLSETFGPRAPFIAATSLAALSFFMNLVYLSASRWLVTSSGTELEASELRREARALTGEDMSEAEALKQVAKKKSVHLRDITKLGDVFWAYIGINILCGAIWSPFTHLAANIFEKRYNLTEQESTNDASFLLAGSVFLYPIVGSLIDRLRHRPIILQLFVLSSVLTSLCYFWLVLPPGLTKTPIPAVALYGIGQGFAPLLLVVIVPKLVSSKYVPTTLGAHKSLEQTGTTIFQTFAGLFLDKGKPKNDDGSSSDSESESESRVIGQLLKLFLFLSICHFFSIIGLWVLDRKRKMQAARAEVERRVRARSRPRSRVRSRVYEDEGENGVNRDGVGTDDDDDDEEDDDEFGERERESQEGLGGSRRRRGSRDGGRPLLAKSESALESLSLQRREGSSSSSSDRHTSSPNPEHSHSHSHSTGAVGIGLGGDGGRDREGGEGEGGEEEHQPLLNERPPAGRRPQVESTAVGEAQTKSEHVRGEVFGILSICLIAFAWLFFIGTAFLRLRAKKDRQ</sequence>
<evidence type="ECO:0000313" key="21">
    <source>
        <dbReference type="EMBL" id="PAV22396.1"/>
    </source>
</evidence>
<dbReference type="Pfam" id="PF07690">
    <property type="entry name" value="MFS_1"/>
    <property type="match status" value="1"/>
</dbReference>
<comment type="function">
    <text evidence="17">Lysosomal dipeptide uniporter that selectively exports lysine, arginine or histidine-containing dipeptides with a net positive charge from the lysosome lumen into the cytosol. Could play a role in a specific type of protein O-glycosylation indirectly regulating macrophages migration and tissue invasion. Also essential for liver homeostasis.</text>
</comment>
<comment type="catalytic activity">
    <reaction evidence="12">
        <text>L-histidyl-L-alpha-amino acid(out) = L-histidyl-L-alpha-amino acid(in)</text>
        <dbReference type="Rhea" id="RHEA:79379"/>
        <dbReference type="ChEBI" id="CHEBI:229964"/>
    </reaction>
</comment>
<evidence type="ECO:0000256" key="9">
    <source>
        <dbReference type="ARBA" id="ARBA00044899"/>
    </source>
</evidence>
<comment type="subunit">
    <text evidence="18">Homodimer. Interacts with lysosomal protein GLMP (via lumenal domain); the interaction starts while both proteins are still in the endoplasmic reticulum and is required for stabilization of MFSD1 in lysosomes but has no direct effect on its targeting to lysosomes or transporter activity.</text>
</comment>
<dbReference type="AlphaFoldDB" id="A0A286US26"/>
<comment type="catalytic activity">
    <reaction evidence="5">
        <text>L-alpha-aminoacyl-L-histidine(out) = L-alpha-aminoacyl-L-histidine(in)</text>
        <dbReference type="Rhea" id="RHEA:79375"/>
        <dbReference type="ChEBI" id="CHEBI:229967"/>
    </reaction>
</comment>
<comment type="catalytic activity">
    <reaction evidence="7">
        <text>L-alpha-aminoacyl-L-lysine(out) = L-alpha-aminoacyl-L-lysine(in)</text>
        <dbReference type="Rhea" id="RHEA:79383"/>
        <dbReference type="ChEBI" id="CHEBI:229966"/>
    </reaction>
</comment>
<evidence type="ECO:0000313" key="22">
    <source>
        <dbReference type="Proteomes" id="UP000217199"/>
    </source>
</evidence>
<dbReference type="InParanoid" id="A0A286US26"/>
<feature type="transmembrane region" description="Helical" evidence="20">
    <location>
        <begin position="466"/>
        <end position="487"/>
    </location>
</feature>
<dbReference type="Proteomes" id="UP000217199">
    <property type="component" value="Unassembled WGS sequence"/>
</dbReference>
<comment type="catalytic activity">
    <reaction evidence="9">
        <text>L-arginyl-L-alpha-amino acid(out) = L-arginyl-L-alpha-amino acid(in)</text>
        <dbReference type="Rhea" id="RHEA:79371"/>
        <dbReference type="ChEBI" id="CHEBI:84315"/>
    </reaction>
</comment>
<evidence type="ECO:0000256" key="7">
    <source>
        <dbReference type="ARBA" id="ARBA00044893"/>
    </source>
</evidence>
<accession>A0A286US26</accession>
<comment type="catalytic activity">
    <reaction evidence="4">
        <text>L-alpha-aminoacyl-L-arginine(out) = L-alpha-aminoacyl-L-arginine(in)</text>
        <dbReference type="Rhea" id="RHEA:79367"/>
        <dbReference type="ChEBI" id="CHEBI:229968"/>
    </reaction>
</comment>
<evidence type="ECO:0000256" key="3">
    <source>
        <dbReference type="ARBA" id="ARBA00044878"/>
    </source>
</evidence>
<name>A0A286US26_9AGAM</name>
<evidence type="ECO:0000256" key="15">
    <source>
        <dbReference type="ARBA" id="ARBA00044985"/>
    </source>
</evidence>
<evidence type="ECO:0000256" key="19">
    <source>
        <dbReference type="SAM" id="MobiDB-lite"/>
    </source>
</evidence>
<feature type="transmembrane region" description="Helical" evidence="20">
    <location>
        <begin position="142"/>
        <end position="162"/>
    </location>
</feature>
<evidence type="ECO:0000256" key="10">
    <source>
        <dbReference type="ARBA" id="ARBA00044900"/>
    </source>
</evidence>
<evidence type="ECO:0000256" key="5">
    <source>
        <dbReference type="ARBA" id="ARBA00044884"/>
    </source>
</evidence>
<protein>
    <recommendedName>
        <fullName evidence="15">Lysosomal dipeptide transporter MFSD1</fullName>
    </recommendedName>
    <alternativeName>
        <fullName evidence="16">Major facilitator superfamily domain-containing protein 1</fullName>
    </alternativeName>
</protein>
<keyword evidence="20" id="KW-0472">Membrane</keyword>
<evidence type="ECO:0000256" key="1">
    <source>
        <dbReference type="ARBA" id="ARBA00004141"/>
    </source>
</evidence>
<feature type="transmembrane region" description="Helical" evidence="20">
    <location>
        <begin position="327"/>
        <end position="346"/>
    </location>
</feature>
<gene>
    <name evidence="21" type="ORF">PNOK_0235300</name>
</gene>
<comment type="catalytic activity">
    <reaction evidence="14">
        <text>L-lysyl-glycine(out) = L-lysyl-glycine(in)</text>
        <dbReference type="Rhea" id="RHEA:79407"/>
        <dbReference type="ChEBI" id="CHEBI:191202"/>
    </reaction>
</comment>
<evidence type="ECO:0000256" key="14">
    <source>
        <dbReference type="ARBA" id="ARBA00044924"/>
    </source>
</evidence>
<feature type="transmembrane region" description="Helical" evidence="20">
    <location>
        <begin position="353"/>
        <end position="374"/>
    </location>
</feature>
<evidence type="ECO:0000256" key="16">
    <source>
        <dbReference type="ARBA" id="ARBA00045018"/>
    </source>
</evidence>
<comment type="catalytic activity">
    <reaction evidence="13">
        <text>L-alanyl-L-lysine(out) = L-alanyl-L-lysine(in)</text>
        <dbReference type="Rhea" id="RHEA:79415"/>
        <dbReference type="ChEBI" id="CHEBI:192470"/>
    </reaction>
</comment>
<dbReference type="InterPro" id="IPR036259">
    <property type="entry name" value="MFS_trans_sf"/>
</dbReference>
<dbReference type="PANTHER" id="PTHR23512:SF12">
    <property type="entry name" value="TRANSPORTER, PUTATIVE (AFU_ORTHOLOGUE AFUA_4G00260)-RELATED"/>
    <property type="match status" value="1"/>
</dbReference>
<feature type="transmembrane region" description="Helical" evidence="20">
    <location>
        <begin position="386"/>
        <end position="404"/>
    </location>
</feature>
<comment type="catalytic activity">
    <reaction evidence="2">
        <text>L-lysyl-L-alanine(out) = L-lysyl-L-alanine(in)</text>
        <dbReference type="Rhea" id="RHEA:79399"/>
        <dbReference type="ChEBI" id="CHEBI:229954"/>
    </reaction>
</comment>
<evidence type="ECO:0000256" key="11">
    <source>
        <dbReference type="ARBA" id="ARBA00044903"/>
    </source>
</evidence>
<keyword evidence="20" id="KW-1133">Transmembrane helix</keyword>
<feature type="compositionally biased region" description="Basic and acidic residues" evidence="19">
    <location>
        <begin position="588"/>
        <end position="602"/>
    </location>
</feature>
<feature type="transmembrane region" description="Helical" evidence="20">
    <location>
        <begin position="209"/>
        <end position="229"/>
    </location>
</feature>
<evidence type="ECO:0000256" key="12">
    <source>
        <dbReference type="ARBA" id="ARBA00044912"/>
    </source>
</evidence>
<comment type="catalytic activity">
    <reaction evidence="10">
        <text>L-lysyl-L-lysine(out) = L-lysyl-L-lysine(in)</text>
        <dbReference type="Rhea" id="RHEA:79403"/>
        <dbReference type="ChEBI" id="CHEBI:229956"/>
    </reaction>
</comment>
<evidence type="ECO:0000256" key="4">
    <source>
        <dbReference type="ARBA" id="ARBA00044881"/>
    </source>
</evidence>
<evidence type="ECO:0000256" key="13">
    <source>
        <dbReference type="ARBA" id="ARBA00044919"/>
    </source>
</evidence>
<keyword evidence="20" id="KW-0812">Transmembrane</keyword>
<dbReference type="OrthoDB" id="10255148at2759"/>
<comment type="catalytic activity">
    <reaction evidence="6">
        <text>L-lysyl-L-alpha-amino acid(out) = L-lysyl-L-alpha-amino acid(in)</text>
        <dbReference type="Rhea" id="RHEA:79387"/>
        <dbReference type="ChEBI" id="CHEBI:229965"/>
    </reaction>
</comment>
<feature type="transmembrane region" description="Helical" evidence="20">
    <location>
        <begin position="287"/>
        <end position="307"/>
    </location>
</feature>
<comment type="caution">
    <text evidence="21">The sequence shown here is derived from an EMBL/GenBank/DDBJ whole genome shotgun (WGS) entry which is preliminary data.</text>
</comment>
<dbReference type="STRING" id="2282107.A0A286US26"/>
<dbReference type="Gene3D" id="1.20.1250.20">
    <property type="entry name" value="MFS general substrate transporter like domains"/>
    <property type="match status" value="1"/>
</dbReference>
<feature type="compositionally biased region" description="Acidic residues" evidence="19">
    <location>
        <begin position="533"/>
        <end position="548"/>
    </location>
</feature>
<dbReference type="GO" id="GO:0016020">
    <property type="term" value="C:membrane"/>
    <property type="evidence" value="ECO:0007669"/>
    <property type="project" value="UniProtKB-SubCell"/>
</dbReference>
<feature type="transmembrane region" description="Helical" evidence="20">
    <location>
        <begin position="679"/>
        <end position="701"/>
    </location>
</feature>
<comment type="catalytic activity">
    <reaction evidence="11">
        <text>L-arginyl-glycine(out) = L-arginyl-glycine(in)</text>
        <dbReference type="Rhea" id="RHEA:79391"/>
        <dbReference type="ChEBI" id="CHEBI:229955"/>
    </reaction>
</comment>
<dbReference type="InterPro" id="IPR052187">
    <property type="entry name" value="MFSD1"/>
</dbReference>
<comment type="catalytic activity">
    <reaction evidence="3">
        <text>L-histidyl-glycine(out) = L-histidyl-glycine(in)</text>
        <dbReference type="Rhea" id="RHEA:79395"/>
        <dbReference type="ChEBI" id="CHEBI:229957"/>
    </reaction>
</comment>
<organism evidence="21 22">
    <name type="scientific">Pyrrhoderma noxium</name>
    <dbReference type="NCBI Taxonomy" id="2282107"/>
    <lineage>
        <taxon>Eukaryota</taxon>
        <taxon>Fungi</taxon>
        <taxon>Dikarya</taxon>
        <taxon>Basidiomycota</taxon>
        <taxon>Agaricomycotina</taxon>
        <taxon>Agaricomycetes</taxon>
        <taxon>Hymenochaetales</taxon>
        <taxon>Hymenochaetaceae</taxon>
        <taxon>Pyrrhoderma</taxon>
    </lineage>
</organism>
<feature type="compositionally biased region" description="Low complexity" evidence="19">
    <location>
        <begin position="572"/>
        <end position="587"/>
    </location>
</feature>
<dbReference type="PANTHER" id="PTHR23512">
    <property type="entry name" value="MAJOR FACILITATOR SUPERFAMILY DOMAIN-CONTAINING PROTEIN 1"/>
    <property type="match status" value="1"/>
</dbReference>
<dbReference type="EMBL" id="NBII01000002">
    <property type="protein sequence ID" value="PAV22396.1"/>
    <property type="molecule type" value="Genomic_DNA"/>
</dbReference>
<reference evidence="21 22" key="1">
    <citation type="journal article" date="2017" name="Mol. Ecol.">
        <title>Comparative and population genomic landscape of Phellinus noxius: A hypervariable fungus causing root rot in trees.</title>
        <authorList>
            <person name="Chung C.L."/>
            <person name="Lee T.J."/>
            <person name="Akiba M."/>
            <person name="Lee H.H."/>
            <person name="Kuo T.H."/>
            <person name="Liu D."/>
            <person name="Ke H.M."/>
            <person name="Yokoi T."/>
            <person name="Roa M.B."/>
            <person name="Lu M.J."/>
            <person name="Chang Y.Y."/>
            <person name="Ann P.J."/>
            <person name="Tsai J.N."/>
            <person name="Chen C.Y."/>
            <person name="Tzean S.S."/>
            <person name="Ota Y."/>
            <person name="Hattori T."/>
            <person name="Sahashi N."/>
            <person name="Liou R.F."/>
            <person name="Kikuchi T."/>
            <person name="Tsai I.J."/>
        </authorList>
    </citation>
    <scope>NUCLEOTIDE SEQUENCE [LARGE SCALE GENOMIC DNA]</scope>
    <source>
        <strain evidence="21 22">FFPRI411160</strain>
    </source>
</reference>
<evidence type="ECO:0000256" key="17">
    <source>
        <dbReference type="ARBA" id="ARBA00045709"/>
    </source>
</evidence>